<comment type="caution">
    <text evidence="1">The sequence shown here is derived from an EMBL/GenBank/DDBJ whole genome shotgun (WGS) entry which is preliminary data.</text>
</comment>
<evidence type="ECO:0000313" key="2">
    <source>
        <dbReference type="Proteomes" id="UP001152320"/>
    </source>
</evidence>
<dbReference type="AlphaFoldDB" id="A0A9Q1CQT9"/>
<reference evidence="1" key="1">
    <citation type="submission" date="2021-10" db="EMBL/GenBank/DDBJ databases">
        <title>Tropical sea cucumber genome reveals ecological adaptation and Cuvierian tubules defense mechanism.</title>
        <authorList>
            <person name="Chen T."/>
        </authorList>
    </citation>
    <scope>NUCLEOTIDE SEQUENCE</scope>
    <source>
        <strain evidence="1">Nanhai2018</strain>
        <tissue evidence="1">Muscle</tissue>
    </source>
</reference>
<dbReference type="PANTHER" id="PTHR33480">
    <property type="entry name" value="SET DOMAIN-CONTAINING PROTEIN-RELATED"/>
    <property type="match status" value="1"/>
</dbReference>
<name>A0A9Q1CQT9_HOLLE</name>
<dbReference type="EMBL" id="JAIZAY010000001">
    <property type="protein sequence ID" value="KAJ8048924.1"/>
    <property type="molecule type" value="Genomic_DNA"/>
</dbReference>
<evidence type="ECO:0000313" key="1">
    <source>
        <dbReference type="EMBL" id="KAJ8048924.1"/>
    </source>
</evidence>
<protein>
    <submittedName>
        <fullName evidence="1">Uncharacterized protein</fullName>
    </submittedName>
</protein>
<gene>
    <name evidence="1" type="ORF">HOLleu_01433</name>
</gene>
<dbReference type="OrthoDB" id="10066064at2759"/>
<accession>A0A9Q1CQT9</accession>
<keyword evidence="2" id="KW-1185">Reference proteome</keyword>
<dbReference type="PANTHER" id="PTHR33480:SF1">
    <property type="entry name" value="TYR RECOMBINASE DOMAIN-CONTAINING PROTEIN"/>
    <property type="match status" value="1"/>
</dbReference>
<proteinExistence type="predicted"/>
<sequence>MKAGLKSGLYYSLRSTAPSVTAMKLMEDDDGASAEVDKFLTVFEMMRDFIFGDAMFEVMYNRQVKLRKPEEPPLEEDVAKVRQHTMTNLKDIMNDSYLPWEPGKFIELRDLAVTRLTVFNARRGRWSMQGSRFQSTKMQQMVSGSVSSSWIPPLTQLSKSSFLS</sequence>
<organism evidence="1 2">
    <name type="scientific">Holothuria leucospilota</name>
    <name type="common">Black long sea cucumber</name>
    <name type="synonym">Mertensiothuria leucospilota</name>
    <dbReference type="NCBI Taxonomy" id="206669"/>
    <lineage>
        <taxon>Eukaryota</taxon>
        <taxon>Metazoa</taxon>
        <taxon>Echinodermata</taxon>
        <taxon>Eleutherozoa</taxon>
        <taxon>Echinozoa</taxon>
        <taxon>Holothuroidea</taxon>
        <taxon>Aspidochirotacea</taxon>
        <taxon>Aspidochirotida</taxon>
        <taxon>Holothuriidae</taxon>
        <taxon>Holothuria</taxon>
    </lineage>
</organism>
<dbReference type="Proteomes" id="UP001152320">
    <property type="component" value="Chromosome 1"/>
</dbReference>